<evidence type="ECO:0000256" key="1">
    <source>
        <dbReference type="ARBA" id="ARBA00004613"/>
    </source>
</evidence>
<keyword evidence="3" id="KW-0677">Repeat</keyword>
<dbReference type="InParanoid" id="E9HCH0"/>
<dbReference type="InterPro" id="IPR036857">
    <property type="entry name" value="Thyroglobulin_1_sf"/>
</dbReference>
<evidence type="ECO:0000256" key="3">
    <source>
        <dbReference type="ARBA" id="ARBA00022737"/>
    </source>
</evidence>
<evidence type="ECO:0000256" key="6">
    <source>
        <dbReference type="SAM" id="MobiDB-lite"/>
    </source>
</evidence>
<dbReference type="PANTHER" id="PTHR12352">
    <property type="entry name" value="SECRETED MODULAR CALCIUM-BINDING PROTEIN"/>
    <property type="match status" value="1"/>
</dbReference>
<dbReference type="SUPFAM" id="SSF57610">
    <property type="entry name" value="Thyroglobulin type-1 domain"/>
    <property type="match status" value="1"/>
</dbReference>
<dbReference type="InterPro" id="IPR051950">
    <property type="entry name" value="Dev_reg/Prot_inhib"/>
</dbReference>
<feature type="transmembrane region" description="Helical" evidence="7">
    <location>
        <begin position="214"/>
        <end position="238"/>
    </location>
</feature>
<dbReference type="GO" id="GO:0005604">
    <property type="term" value="C:basement membrane"/>
    <property type="evidence" value="ECO:0000318"/>
    <property type="project" value="GO_Central"/>
</dbReference>
<dbReference type="HOGENOM" id="CLU_900973_0_0_1"/>
<dbReference type="KEGG" id="dpx:DAPPUDRAFT_328087"/>
<evidence type="ECO:0000256" key="2">
    <source>
        <dbReference type="ARBA" id="ARBA00022525"/>
    </source>
</evidence>
<protein>
    <recommendedName>
        <fullName evidence="8">Thyroglobulin type-1 domain-containing protein</fullName>
    </recommendedName>
</protein>
<feature type="compositionally biased region" description="Polar residues" evidence="6">
    <location>
        <begin position="285"/>
        <end position="296"/>
    </location>
</feature>
<evidence type="ECO:0000313" key="9">
    <source>
        <dbReference type="EMBL" id="EFX70515.1"/>
    </source>
</evidence>
<keyword evidence="7" id="KW-0472">Membrane</keyword>
<dbReference type="GO" id="GO:0005615">
    <property type="term" value="C:extracellular space"/>
    <property type="evidence" value="ECO:0000318"/>
    <property type="project" value="GO_Central"/>
</dbReference>
<keyword evidence="2" id="KW-0964">Secreted</keyword>
<organism evidence="9 10">
    <name type="scientific">Daphnia pulex</name>
    <name type="common">Water flea</name>
    <dbReference type="NCBI Taxonomy" id="6669"/>
    <lineage>
        <taxon>Eukaryota</taxon>
        <taxon>Metazoa</taxon>
        <taxon>Ecdysozoa</taxon>
        <taxon>Arthropoda</taxon>
        <taxon>Crustacea</taxon>
        <taxon>Branchiopoda</taxon>
        <taxon>Diplostraca</taxon>
        <taxon>Cladocera</taxon>
        <taxon>Anomopoda</taxon>
        <taxon>Daphniidae</taxon>
        <taxon>Daphnia</taxon>
    </lineage>
</organism>
<evidence type="ECO:0000259" key="8">
    <source>
        <dbReference type="PROSITE" id="PS51162"/>
    </source>
</evidence>
<reference evidence="9 10" key="1">
    <citation type="journal article" date="2011" name="Science">
        <title>The ecoresponsive genome of Daphnia pulex.</title>
        <authorList>
            <person name="Colbourne J.K."/>
            <person name="Pfrender M.E."/>
            <person name="Gilbert D."/>
            <person name="Thomas W.K."/>
            <person name="Tucker A."/>
            <person name="Oakley T.H."/>
            <person name="Tokishita S."/>
            <person name="Aerts A."/>
            <person name="Arnold G.J."/>
            <person name="Basu M.K."/>
            <person name="Bauer D.J."/>
            <person name="Caceres C.E."/>
            <person name="Carmel L."/>
            <person name="Casola C."/>
            <person name="Choi J.H."/>
            <person name="Detter J.C."/>
            <person name="Dong Q."/>
            <person name="Dusheyko S."/>
            <person name="Eads B.D."/>
            <person name="Frohlich T."/>
            <person name="Geiler-Samerotte K.A."/>
            <person name="Gerlach D."/>
            <person name="Hatcher P."/>
            <person name="Jogdeo S."/>
            <person name="Krijgsveld J."/>
            <person name="Kriventseva E.V."/>
            <person name="Kultz D."/>
            <person name="Laforsch C."/>
            <person name="Lindquist E."/>
            <person name="Lopez J."/>
            <person name="Manak J.R."/>
            <person name="Muller J."/>
            <person name="Pangilinan J."/>
            <person name="Patwardhan R.P."/>
            <person name="Pitluck S."/>
            <person name="Pritham E.J."/>
            <person name="Rechtsteiner A."/>
            <person name="Rho M."/>
            <person name="Rogozin I.B."/>
            <person name="Sakarya O."/>
            <person name="Salamov A."/>
            <person name="Schaack S."/>
            <person name="Shapiro H."/>
            <person name="Shiga Y."/>
            <person name="Skalitzky C."/>
            <person name="Smith Z."/>
            <person name="Souvorov A."/>
            <person name="Sung W."/>
            <person name="Tang Z."/>
            <person name="Tsuchiya D."/>
            <person name="Tu H."/>
            <person name="Vos H."/>
            <person name="Wang M."/>
            <person name="Wolf Y.I."/>
            <person name="Yamagata H."/>
            <person name="Yamada T."/>
            <person name="Ye Y."/>
            <person name="Shaw J.R."/>
            <person name="Andrews J."/>
            <person name="Crease T.J."/>
            <person name="Tang H."/>
            <person name="Lucas S.M."/>
            <person name="Robertson H.M."/>
            <person name="Bork P."/>
            <person name="Koonin E.V."/>
            <person name="Zdobnov E.M."/>
            <person name="Grigoriev I.V."/>
            <person name="Lynch M."/>
            <person name="Boore J.L."/>
        </authorList>
    </citation>
    <scope>NUCLEOTIDE SEQUENCE [LARGE SCALE GENOMIC DNA]</scope>
</reference>
<feature type="compositionally biased region" description="Gly residues" evidence="6">
    <location>
        <begin position="8"/>
        <end position="18"/>
    </location>
</feature>
<sequence>MRQTQLKKGGGGGGGGSGELIPECDHLGRFQPIQCLPAKSSSGQVSCWCVDEAGNQVANTTQFLRGEQTCRLVPVMAVAMTLGFPAMDHAQEQMEKEVRQQVGEILNGLSARTMESTLQVKSRQDGTVLTFTLVGDNKIDVASHLEDMVKSGHFALEMDGHTMPADSTSSKFYHKLDSTHLRVAATKEESSDLQDRSLETREILAQALDIEAPYLAIIVVLSVLASILVCGLIIGLVLHRRRTTGTYPKDSGSTLASPPKPSKGGSDKSDVVPRGFPRVGINPSDVVQTPQLSPTVPRSKRQTRNAEAW</sequence>
<dbReference type="Proteomes" id="UP000000305">
    <property type="component" value="Unassembled WGS sequence"/>
</dbReference>
<dbReference type="SMART" id="SM00211">
    <property type="entry name" value="TY"/>
    <property type="match status" value="1"/>
</dbReference>
<proteinExistence type="predicted"/>
<dbReference type="InterPro" id="IPR000716">
    <property type="entry name" value="Thyroglobulin_1"/>
</dbReference>
<gene>
    <name evidence="9" type="ORF">DAPPUDRAFT_328087</name>
</gene>
<dbReference type="PANTHER" id="PTHR12352:SF3">
    <property type="entry name" value="NIDOGEN-2"/>
    <property type="match status" value="1"/>
</dbReference>
<keyword evidence="10" id="KW-1185">Reference proteome</keyword>
<evidence type="ECO:0000256" key="7">
    <source>
        <dbReference type="SAM" id="Phobius"/>
    </source>
</evidence>
<keyword evidence="7" id="KW-1133">Transmembrane helix</keyword>
<feature type="region of interest" description="Disordered" evidence="6">
    <location>
        <begin position="1"/>
        <end position="20"/>
    </location>
</feature>
<accession>E9HCH0</accession>
<comment type="subcellular location">
    <subcellularLocation>
        <location evidence="1">Secreted</location>
    </subcellularLocation>
</comment>
<evidence type="ECO:0000256" key="5">
    <source>
        <dbReference type="PROSITE-ProRule" id="PRU00500"/>
    </source>
</evidence>
<dbReference type="OrthoDB" id="406800at2759"/>
<feature type="region of interest" description="Disordered" evidence="6">
    <location>
        <begin position="245"/>
        <end position="309"/>
    </location>
</feature>
<dbReference type="STRING" id="6669.E9HCH0"/>
<dbReference type="AlphaFoldDB" id="E9HCH0"/>
<dbReference type="Pfam" id="PF00086">
    <property type="entry name" value="Thyroglobulin_1"/>
    <property type="match status" value="1"/>
</dbReference>
<dbReference type="Gene3D" id="4.10.800.10">
    <property type="entry name" value="Thyroglobulin type-1"/>
    <property type="match status" value="1"/>
</dbReference>
<evidence type="ECO:0000313" key="10">
    <source>
        <dbReference type="Proteomes" id="UP000000305"/>
    </source>
</evidence>
<name>E9HCH0_DAPPU</name>
<dbReference type="PROSITE" id="PS51162">
    <property type="entry name" value="THYROGLOBULIN_1_2"/>
    <property type="match status" value="1"/>
</dbReference>
<evidence type="ECO:0000256" key="4">
    <source>
        <dbReference type="ARBA" id="ARBA00023157"/>
    </source>
</evidence>
<feature type="domain" description="Thyroglobulin type-1" evidence="8">
    <location>
        <begin position="1"/>
        <end position="70"/>
    </location>
</feature>
<comment type="caution">
    <text evidence="5">Lacks conserved residue(s) required for the propagation of feature annotation.</text>
</comment>
<dbReference type="GO" id="GO:0007160">
    <property type="term" value="P:cell-matrix adhesion"/>
    <property type="evidence" value="ECO:0000318"/>
    <property type="project" value="GO_Central"/>
</dbReference>
<keyword evidence="7" id="KW-0812">Transmembrane</keyword>
<dbReference type="eggNOG" id="KOG1217">
    <property type="taxonomic scope" value="Eukaryota"/>
</dbReference>
<dbReference type="EMBL" id="GL732620">
    <property type="protein sequence ID" value="EFX70515.1"/>
    <property type="molecule type" value="Genomic_DNA"/>
</dbReference>
<keyword evidence="4" id="KW-1015">Disulfide bond</keyword>
<dbReference type="CDD" id="cd00191">
    <property type="entry name" value="TY"/>
    <property type="match status" value="1"/>
</dbReference>